<dbReference type="EMBL" id="JAWDES010000005">
    <property type="protein sequence ID" value="MDU0259783.1"/>
    <property type="molecule type" value="Genomic_DNA"/>
</dbReference>
<dbReference type="Proteomes" id="UP001181347">
    <property type="component" value="Unassembled WGS sequence"/>
</dbReference>
<evidence type="ECO:0000256" key="1">
    <source>
        <dbReference type="SAM" id="SignalP"/>
    </source>
</evidence>
<dbReference type="AlphaFoldDB" id="A0AAE4RWR8"/>
<name>A0AAE4RWR8_9BACT</name>
<dbReference type="PROSITE" id="PS51257">
    <property type="entry name" value="PROKAR_LIPOPROTEIN"/>
    <property type="match status" value="1"/>
</dbReference>
<evidence type="ECO:0000313" key="3">
    <source>
        <dbReference type="Proteomes" id="UP001181347"/>
    </source>
</evidence>
<keyword evidence="1" id="KW-0732">Signal</keyword>
<sequence>MKRLNRFFYLLLLSAAFAACSDDDGPKTPPVEYDVISFEPAEGMLDFKGNAAAPRTVTIVGEWAGGSFDDVLCGREYMNEEDANGNFFDGLLFTTADRKIGFGSYFCDMSKNQFGAYDTWGGFALSKNYSQTPTADGSPDYKGSHFSAWTKSGANNTATFALAYFNDYGAYDYNTPKIEFSERREVAHLYMANATVTGQSQSSLSDYWFKVSVTGYSGGVKGKTIEQVLISGKSIVSDWVKVDCSSLGAVDELRFGVMSNDVSGGFLNCPSYFCIDEIALVKQTK</sequence>
<gene>
    <name evidence="2" type="ORF">RVH17_06595</name>
</gene>
<feature type="signal peptide" evidence="1">
    <location>
        <begin position="1"/>
        <end position="18"/>
    </location>
</feature>
<protein>
    <submittedName>
        <fullName evidence="2">DUF4465 domain-containing protein</fullName>
    </submittedName>
</protein>
<organism evidence="2 3">
    <name type="scientific">Alistipes finegoldii</name>
    <dbReference type="NCBI Taxonomy" id="214856"/>
    <lineage>
        <taxon>Bacteria</taxon>
        <taxon>Pseudomonadati</taxon>
        <taxon>Bacteroidota</taxon>
        <taxon>Bacteroidia</taxon>
        <taxon>Bacteroidales</taxon>
        <taxon>Rikenellaceae</taxon>
        <taxon>Alistipes</taxon>
    </lineage>
</organism>
<accession>A0AAE4RWR8</accession>
<feature type="chain" id="PRO_5042105021" evidence="1">
    <location>
        <begin position="19"/>
        <end position="285"/>
    </location>
</feature>
<evidence type="ECO:0000313" key="2">
    <source>
        <dbReference type="EMBL" id="MDU0259783.1"/>
    </source>
</evidence>
<dbReference type="Pfam" id="PF14717">
    <property type="entry name" value="DUF4465"/>
    <property type="match status" value="1"/>
</dbReference>
<dbReference type="Gene3D" id="2.60.120.1350">
    <property type="entry name" value="Protein of unknown function DUF4465"/>
    <property type="match status" value="1"/>
</dbReference>
<reference evidence="2" key="1">
    <citation type="submission" date="2023-10" db="EMBL/GenBank/DDBJ databases">
        <title>Genome Sequence of the Bacteria from From Gut Wall in Crohn's Disease.</title>
        <authorList>
            <person name="Rodriguez-Palacios A."/>
        </authorList>
    </citation>
    <scope>NUCLEOTIDE SEQUENCE</scope>
    <source>
        <strain evidence="2">CavFT-hAR58</strain>
    </source>
</reference>
<comment type="caution">
    <text evidence="2">The sequence shown here is derived from an EMBL/GenBank/DDBJ whole genome shotgun (WGS) entry which is preliminary data.</text>
</comment>
<proteinExistence type="predicted"/>
<dbReference type="InterPro" id="IPR027828">
    <property type="entry name" value="DUF4465"/>
</dbReference>
<dbReference type="RefSeq" id="WP_278686661.1">
    <property type="nucleotide sequence ID" value="NZ_CAJTYT010000009.1"/>
</dbReference>